<evidence type="ECO:0000259" key="1">
    <source>
        <dbReference type="Pfam" id="PF07510"/>
    </source>
</evidence>
<dbReference type="PANTHER" id="PTHR35149:SF1">
    <property type="entry name" value="DUF5655 DOMAIN-CONTAINING PROTEIN"/>
    <property type="match status" value="1"/>
</dbReference>
<keyword evidence="3" id="KW-1185">Reference proteome</keyword>
<proteinExistence type="predicted"/>
<name>A0A7I7RI26_MYCCF</name>
<dbReference type="InterPro" id="IPR011089">
    <property type="entry name" value="GmrSD_C"/>
</dbReference>
<protein>
    <recommendedName>
        <fullName evidence="1">GmrSD restriction endonucleases C-terminal domain-containing protein</fullName>
    </recommendedName>
</protein>
<evidence type="ECO:0000313" key="3">
    <source>
        <dbReference type="Proteomes" id="UP000466431"/>
    </source>
</evidence>
<dbReference type="PANTHER" id="PTHR35149">
    <property type="entry name" value="SLL5132 PROTEIN"/>
    <property type="match status" value="1"/>
</dbReference>
<evidence type="ECO:0000313" key="2">
    <source>
        <dbReference type="EMBL" id="BBY44177.1"/>
    </source>
</evidence>
<sequence length="102" mass="11158">MEKVIDLGDATIEHIYPQNAKTNDKDNDIEPLKQTLGNLTFFGSHDNVAASNKSFTEKRVANYASSAVAMTADLALLPSWTVNSVSAREQLMLDAAVRVFTI</sequence>
<dbReference type="AlphaFoldDB" id="A0A7I7RI26"/>
<dbReference type="KEGG" id="mcee:MCEL_24720"/>
<feature type="domain" description="GmrSD restriction endonucleases C-terminal" evidence="1">
    <location>
        <begin position="11"/>
        <end position="94"/>
    </location>
</feature>
<gene>
    <name evidence="2" type="ORF">MCEL_24720</name>
</gene>
<dbReference type="Proteomes" id="UP000466431">
    <property type="component" value="Chromosome"/>
</dbReference>
<reference evidence="2 3" key="1">
    <citation type="journal article" date="2019" name="Emerg. Microbes Infect.">
        <title>Comprehensive subspecies identification of 175 nontuberculous mycobacteria species based on 7547 genomic profiles.</title>
        <authorList>
            <person name="Matsumoto Y."/>
            <person name="Kinjo T."/>
            <person name="Motooka D."/>
            <person name="Nabeya D."/>
            <person name="Jung N."/>
            <person name="Uechi K."/>
            <person name="Horii T."/>
            <person name="Iida T."/>
            <person name="Fujita J."/>
            <person name="Nakamura S."/>
        </authorList>
    </citation>
    <scope>NUCLEOTIDE SEQUENCE [LARGE SCALE GENOMIC DNA]</scope>
    <source>
        <strain evidence="2 3">JCM 18439</strain>
    </source>
</reference>
<organism evidence="2 3">
    <name type="scientific">Mycolicibacterium celeriflavum</name>
    <name type="common">Mycobacterium celeriflavum</name>
    <dbReference type="NCBI Taxonomy" id="1249101"/>
    <lineage>
        <taxon>Bacteria</taxon>
        <taxon>Bacillati</taxon>
        <taxon>Actinomycetota</taxon>
        <taxon>Actinomycetes</taxon>
        <taxon>Mycobacteriales</taxon>
        <taxon>Mycobacteriaceae</taxon>
        <taxon>Mycolicibacterium</taxon>
    </lineage>
</organism>
<accession>A0A7I7RI26</accession>
<dbReference type="Pfam" id="PF07510">
    <property type="entry name" value="GmrSD_C"/>
    <property type="match status" value="1"/>
</dbReference>
<dbReference type="EMBL" id="AP022591">
    <property type="protein sequence ID" value="BBY44177.1"/>
    <property type="molecule type" value="Genomic_DNA"/>
</dbReference>